<keyword evidence="2" id="KW-0238">DNA-binding</keyword>
<dbReference type="Proteomes" id="UP000292686">
    <property type="component" value="Unassembled WGS sequence"/>
</dbReference>
<gene>
    <name evidence="2" type="ORF">BJ972_002099</name>
    <name evidence="3" type="ORF">ESP50_03245</name>
</gene>
<evidence type="ECO:0000313" key="2">
    <source>
        <dbReference type="EMBL" id="NYD67580.1"/>
    </source>
</evidence>
<keyword evidence="4" id="KW-1185">Reference proteome</keyword>
<dbReference type="PANTHER" id="PTHR33164">
    <property type="entry name" value="TRANSCRIPTIONAL REGULATOR, MARR FAMILY"/>
    <property type="match status" value="1"/>
</dbReference>
<dbReference type="RefSeq" id="WP_129172473.1">
    <property type="nucleotide sequence ID" value="NZ_JACCBI010000001.1"/>
</dbReference>
<evidence type="ECO:0000313" key="5">
    <source>
        <dbReference type="Proteomes" id="UP000581087"/>
    </source>
</evidence>
<dbReference type="PROSITE" id="PS50995">
    <property type="entry name" value="HTH_MARR_2"/>
    <property type="match status" value="1"/>
</dbReference>
<dbReference type="InterPro" id="IPR036390">
    <property type="entry name" value="WH_DNA-bd_sf"/>
</dbReference>
<dbReference type="InterPro" id="IPR000835">
    <property type="entry name" value="HTH_MarR-typ"/>
</dbReference>
<dbReference type="AlphaFoldDB" id="A0A4Q2M810"/>
<evidence type="ECO:0000313" key="4">
    <source>
        <dbReference type="Proteomes" id="UP000292686"/>
    </source>
</evidence>
<evidence type="ECO:0000259" key="1">
    <source>
        <dbReference type="PROSITE" id="PS50995"/>
    </source>
</evidence>
<feature type="domain" description="HTH marR-type" evidence="1">
    <location>
        <begin position="11"/>
        <end position="146"/>
    </location>
</feature>
<dbReference type="EMBL" id="SDPM01000001">
    <property type="protein sequence ID" value="RXZ88209.1"/>
    <property type="molecule type" value="Genomic_DNA"/>
</dbReference>
<dbReference type="PANTHER" id="PTHR33164:SF99">
    <property type="entry name" value="MARR FAMILY REGULATORY PROTEIN"/>
    <property type="match status" value="1"/>
</dbReference>
<proteinExistence type="predicted"/>
<dbReference type="Proteomes" id="UP000581087">
    <property type="component" value="Unassembled WGS sequence"/>
</dbReference>
<dbReference type="Pfam" id="PF12802">
    <property type="entry name" value="MarR_2"/>
    <property type="match status" value="1"/>
</dbReference>
<dbReference type="OrthoDB" id="5195026at2"/>
<name>A0A4Q2M810_9MICO</name>
<dbReference type="SMART" id="SM00347">
    <property type="entry name" value="HTH_MARR"/>
    <property type="match status" value="1"/>
</dbReference>
<protein>
    <submittedName>
        <fullName evidence="2 3">MarR family transcriptional regulator</fullName>
    </submittedName>
</protein>
<reference evidence="3 4" key="1">
    <citation type="submission" date="2019-01" db="EMBL/GenBank/DDBJ databases">
        <title>Agromyces.</title>
        <authorList>
            <person name="Li J."/>
        </authorList>
    </citation>
    <scope>NUCLEOTIDE SEQUENCE [LARGE SCALE GENOMIC DNA]</scope>
    <source>
        <strain evidence="3 4">DSM 23870</strain>
    </source>
</reference>
<dbReference type="GO" id="GO:0006950">
    <property type="term" value="P:response to stress"/>
    <property type="evidence" value="ECO:0007669"/>
    <property type="project" value="TreeGrafter"/>
</dbReference>
<dbReference type="InterPro" id="IPR036388">
    <property type="entry name" value="WH-like_DNA-bd_sf"/>
</dbReference>
<comment type="caution">
    <text evidence="3">The sequence shown here is derived from an EMBL/GenBank/DDBJ whole genome shotgun (WGS) entry which is preliminary data.</text>
</comment>
<dbReference type="Gene3D" id="1.10.10.10">
    <property type="entry name" value="Winged helix-like DNA-binding domain superfamily/Winged helix DNA-binding domain"/>
    <property type="match status" value="1"/>
</dbReference>
<evidence type="ECO:0000313" key="3">
    <source>
        <dbReference type="EMBL" id="RXZ88209.1"/>
    </source>
</evidence>
<accession>A0A4Q2M810</accession>
<dbReference type="InterPro" id="IPR039422">
    <property type="entry name" value="MarR/SlyA-like"/>
</dbReference>
<sequence>MGIADDVATIRTHGWRTIAVLVTVMESEIERALGAAVGLSLVEYTVIDVLGRHDVPVRMRDIALEAGHSPSSTTRLVSRLEDRGFVTRVAASDDRRGVASELTAEGRLLWETSRPLHDEIVASVLREADVRRDLAPVADAFRAVGAF</sequence>
<dbReference type="EMBL" id="JACCBI010000001">
    <property type="protein sequence ID" value="NYD67580.1"/>
    <property type="molecule type" value="Genomic_DNA"/>
</dbReference>
<dbReference type="GO" id="GO:0003700">
    <property type="term" value="F:DNA-binding transcription factor activity"/>
    <property type="evidence" value="ECO:0007669"/>
    <property type="project" value="InterPro"/>
</dbReference>
<dbReference type="GO" id="GO:0003677">
    <property type="term" value="F:DNA binding"/>
    <property type="evidence" value="ECO:0007669"/>
    <property type="project" value="UniProtKB-KW"/>
</dbReference>
<organism evidence="3 4">
    <name type="scientific">Agromyces atrinae</name>
    <dbReference type="NCBI Taxonomy" id="592376"/>
    <lineage>
        <taxon>Bacteria</taxon>
        <taxon>Bacillati</taxon>
        <taxon>Actinomycetota</taxon>
        <taxon>Actinomycetes</taxon>
        <taxon>Micrococcales</taxon>
        <taxon>Microbacteriaceae</taxon>
        <taxon>Agromyces</taxon>
    </lineage>
</organism>
<reference evidence="2 5" key="2">
    <citation type="submission" date="2020-07" db="EMBL/GenBank/DDBJ databases">
        <title>Sequencing the genomes of 1000 actinobacteria strains.</title>
        <authorList>
            <person name="Klenk H.-P."/>
        </authorList>
    </citation>
    <scope>NUCLEOTIDE SEQUENCE [LARGE SCALE GENOMIC DNA]</scope>
    <source>
        <strain evidence="2 5">DSM 23870</strain>
    </source>
</reference>
<dbReference type="PRINTS" id="PR00598">
    <property type="entry name" value="HTHMARR"/>
</dbReference>
<dbReference type="SUPFAM" id="SSF46785">
    <property type="entry name" value="Winged helix' DNA-binding domain"/>
    <property type="match status" value="1"/>
</dbReference>